<feature type="coiled-coil region" evidence="1">
    <location>
        <begin position="91"/>
        <end position="118"/>
    </location>
</feature>
<protein>
    <submittedName>
        <fullName evidence="3">Uncharacterized protein</fullName>
    </submittedName>
</protein>
<reference evidence="3" key="1">
    <citation type="journal article" date="2021" name="New Phytol.">
        <title>Evolutionary innovations through gain and loss of genes in the ectomycorrhizal Boletales.</title>
        <authorList>
            <person name="Wu G."/>
            <person name="Miyauchi S."/>
            <person name="Morin E."/>
            <person name="Kuo A."/>
            <person name="Drula E."/>
            <person name="Varga T."/>
            <person name="Kohler A."/>
            <person name="Feng B."/>
            <person name="Cao Y."/>
            <person name="Lipzen A."/>
            <person name="Daum C."/>
            <person name="Hundley H."/>
            <person name="Pangilinan J."/>
            <person name="Johnson J."/>
            <person name="Barry K."/>
            <person name="LaButti K."/>
            <person name="Ng V."/>
            <person name="Ahrendt S."/>
            <person name="Min B."/>
            <person name="Choi I.G."/>
            <person name="Park H."/>
            <person name="Plett J.M."/>
            <person name="Magnuson J."/>
            <person name="Spatafora J.W."/>
            <person name="Nagy L.G."/>
            <person name="Henrissat B."/>
            <person name="Grigoriev I.V."/>
            <person name="Yang Z.L."/>
            <person name="Xu J."/>
            <person name="Martin F.M."/>
        </authorList>
    </citation>
    <scope>NUCLEOTIDE SEQUENCE</scope>
    <source>
        <strain evidence="3">KKN 215</strain>
    </source>
</reference>
<keyword evidence="2" id="KW-0812">Transmembrane</keyword>
<dbReference type="EMBL" id="JAEVFJ010000002">
    <property type="protein sequence ID" value="KAH8106886.1"/>
    <property type="molecule type" value="Genomic_DNA"/>
</dbReference>
<dbReference type="AlphaFoldDB" id="A0A8K0UZK1"/>
<accession>A0A8K0UZK1</accession>
<proteinExistence type="predicted"/>
<comment type="caution">
    <text evidence="3">The sequence shown here is derived from an EMBL/GenBank/DDBJ whole genome shotgun (WGS) entry which is preliminary data.</text>
</comment>
<evidence type="ECO:0000313" key="3">
    <source>
        <dbReference type="EMBL" id="KAH8106886.1"/>
    </source>
</evidence>
<keyword evidence="4" id="KW-1185">Reference proteome</keyword>
<feature type="coiled-coil region" evidence="1">
    <location>
        <begin position="230"/>
        <end position="264"/>
    </location>
</feature>
<keyword evidence="2" id="KW-1133">Transmembrane helix</keyword>
<dbReference type="Proteomes" id="UP000813824">
    <property type="component" value="Unassembled WGS sequence"/>
</dbReference>
<evidence type="ECO:0000313" key="4">
    <source>
        <dbReference type="Proteomes" id="UP000813824"/>
    </source>
</evidence>
<sequence>MSNPTDIFQTNTKSSQIFPILLSLITCILLAAPFTPFTRKHETKSRVLLTASRLHGRRPLFPSGRLEQSYMDMQQSLQSLQLSYNNQCGVLAKARVENAVTSRKLVEAEAQLRHLRQTPCHGSCDYSSSRRSTTSTFNESGNPEVTQRLDSAISQISALKMRLQVKQATVNRLKTSESQLVEELKSCRDKLKLVTVARYNDVERSKAALNSYRANQRVSSSYEADLEAKLKETDNANKDLLVARDELQQKYDDLLEELQASNDTSVNEESVSDHGHSFLSLGEVPIPLLFCLVDYSQVLHILQTSSTAVSSNSLQLNWDTETDKLLVNKSLPLLDHITAGASSELLETQDGCLSPSMKNALQAYNDGQEASLAYENFLLDKQREDQAHIQALRYENETLVADFAALLTSYKGLIQELPVAEDSEMVSPLVASHDHDLNPPS</sequence>
<evidence type="ECO:0000256" key="2">
    <source>
        <dbReference type="SAM" id="Phobius"/>
    </source>
</evidence>
<organism evidence="3 4">
    <name type="scientific">Cristinia sonorae</name>
    <dbReference type="NCBI Taxonomy" id="1940300"/>
    <lineage>
        <taxon>Eukaryota</taxon>
        <taxon>Fungi</taxon>
        <taxon>Dikarya</taxon>
        <taxon>Basidiomycota</taxon>
        <taxon>Agaricomycotina</taxon>
        <taxon>Agaricomycetes</taxon>
        <taxon>Agaricomycetidae</taxon>
        <taxon>Agaricales</taxon>
        <taxon>Pleurotineae</taxon>
        <taxon>Stephanosporaceae</taxon>
        <taxon>Cristinia</taxon>
    </lineage>
</organism>
<dbReference type="OrthoDB" id="10605484at2759"/>
<feature type="transmembrane region" description="Helical" evidence="2">
    <location>
        <begin position="17"/>
        <end position="37"/>
    </location>
</feature>
<gene>
    <name evidence="3" type="ORF">BXZ70DRAFT_915483</name>
</gene>
<name>A0A8K0UZK1_9AGAR</name>
<keyword evidence="2" id="KW-0472">Membrane</keyword>
<keyword evidence="1" id="KW-0175">Coiled coil</keyword>
<evidence type="ECO:0000256" key="1">
    <source>
        <dbReference type="SAM" id="Coils"/>
    </source>
</evidence>